<protein>
    <submittedName>
        <fullName evidence="2">Uncharacterized protein</fullName>
    </submittedName>
</protein>
<dbReference type="Proteomes" id="UP000821866">
    <property type="component" value="Chromosome 3"/>
</dbReference>
<organism evidence="2 3">
    <name type="scientific">Rhipicephalus microplus</name>
    <name type="common">Cattle tick</name>
    <name type="synonym">Boophilus microplus</name>
    <dbReference type="NCBI Taxonomy" id="6941"/>
    <lineage>
        <taxon>Eukaryota</taxon>
        <taxon>Metazoa</taxon>
        <taxon>Ecdysozoa</taxon>
        <taxon>Arthropoda</taxon>
        <taxon>Chelicerata</taxon>
        <taxon>Arachnida</taxon>
        <taxon>Acari</taxon>
        <taxon>Parasitiformes</taxon>
        <taxon>Ixodida</taxon>
        <taxon>Ixodoidea</taxon>
        <taxon>Ixodidae</taxon>
        <taxon>Rhipicephalinae</taxon>
        <taxon>Rhipicephalus</taxon>
        <taxon>Boophilus</taxon>
    </lineage>
</organism>
<evidence type="ECO:0000313" key="3">
    <source>
        <dbReference type="Proteomes" id="UP000821866"/>
    </source>
</evidence>
<dbReference type="AlphaFoldDB" id="A0A9J6E716"/>
<keyword evidence="3" id="KW-1185">Reference proteome</keyword>
<name>A0A9J6E716_RHIMP</name>
<proteinExistence type="predicted"/>
<reference evidence="2" key="2">
    <citation type="submission" date="2021-09" db="EMBL/GenBank/DDBJ databases">
        <authorList>
            <person name="Jia N."/>
            <person name="Wang J."/>
            <person name="Shi W."/>
            <person name="Du L."/>
            <person name="Sun Y."/>
            <person name="Zhan W."/>
            <person name="Jiang J."/>
            <person name="Wang Q."/>
            <person name="Zhang B."/>
            <person name="Ji P."/>
            <person name="Sakyi L.B."/>
            <person name="Cui X."/>
            <person name="Yuan T."/>
            <person name="Jiang B."/>
            <person name="Yang W."/>
            <person name="Lam T.T.-Y."/>
            <person name="Chang Q."/>
            <person name="Ding S."/>
            <person name="Wang X."/>
            <person name="Zhu J."/>
            <person name="Ruan X."/>
            <person name="Zhao L."/>
            <person name="Wei J."/>
            <person name="Que T."/>
            <person name="Du C."/>
            <person name="Cheng J."/>
            <person name="Dai P."/>
            <person name="Han X."/>
            <person name="Huang E."/>
            <person name="Gao Y."/>
            <person name="Liu J."/>
            <person name="Shao H."/>
            <person name="Ye R."/>
            <person name="Li L."/>
            <person name="Wei W."/>
            <person name="Wang X."/>
            <person name="Wang C."/>
            <person name="Huo Q."/>
            <person name="Li W."/>
            <person name="Guo W."/>
            <person name="Chen H."/>
            <person name="Chen S."/>
            <person name="Zhou L."/>
            <person name="Zhou L."/>
            <person name="Ni X."/>
            <person name="Tian J."/>
            <person name="Zhou Y."/>
            <person name="Sheng Y."/>
            <person name="Liu T."/>
            <person name="Pan Y."/>
            <person name="Xia L."/>
            <person name="Li J."/>
            <person name="Zhao F."/>
            <person name="Cao W."/>
        </authorList>
    </citation>
    <scope>NUCLEOTIDE SEQUENCE</scope>
    <source>
        <strain evidence="2">Rmic-2018</strain>
        <tissue evidence="2">Larvae</tissue>
    </source>
</reference>
<sequence length="244" mass="26741">MSRQLRYSIMEVNQDLYEPGAHLFAQDGIHYGGATGRRVGNRMGHQATAFFRGTESPEANSVAKDCSKGAQIFKPQGIPPETRQWEMSNILSNILDIATQRTTASQALASSRKAFPRLLVGPVLPSSECGQSLCVSRRSGALEMVGLSMYDFYGCCLRSNRPRVSDATAEKILERIAEQETSDLDFSDSDDDSGEDFVFTSSVLHNELSSEDEDTMNEGSPVASSSTSTSFGAQRPSCWKKTER</sequence>
<evidence type="ECO:0000313" key="2">
    <source>
        <dbReference type="EMBL" id="KAH8029905.1"/>
    </source>
</evidence>
<comment type="caution">
    <text evidence="2">The sequence shown here is derived from an EMBL/GenBank/DDBJ whole genome shotgun (WGS) entry which is preliminary data.</text>
</comment>
<reference evidence="2" key="1">
    <citation type="journal article" date="2020" name="Cell">
        <title>Large-Scale Comparative Analyses of Tick Genomes Elucidate Their Genetic Diversity and Vector Capacities.</title>
        <authorList>
            <consortium name="Tick Genome and Microbiome Consortium (TIGMIC)"/>
            <person name="Jia N."/>
            <person name="Wang J."/>
            <person name="Shi W."/>
            <person name="Du L."/>
            <person name="Sun Y."/>
            <person name="Zhan W."/>
            <person name="Jiang J.F."/>
            <person name="Wang Q."/>
            <person name="Zhang B."/>
            <person name="Ji P."/>
            <person name="Bell-Sakyi L."/>
            <person name="Cui X.M."/>
            <person name="Yuan T.T."/>
            <person name="Jiang B.G."/>
            <person name="Yang W.F."/>
            <person name="Lam T.T."/>
            <person name="Chang Q.C."/>
            <person name="Ding S.J."/>
            <person name="Wang X.J."/>
            <person name="Zhu J.G."/>
            <person name="Ruan X.D."/>
            <person name="Zhao L."/>
            <person name="Wei J.T."/>
            <person name="Ye R.Z."/>
            <person name="Que T.C."/>
            <person name="Du C.H."/>
            <person name="Zhou Y.H."/>
            <person name="Cheng J.X."/>
            <person name="Dai P.F."/>
            <person name="Guo W.B."/>
            <person name="Han X.H."/>
            <person name="Huang E.J."/>
            <person name="Li L.F."/>
            <person name="Wei W."/>
            <person name="Gao Y.C."/>
            <person name="Liu J.Z."/>
            <person name="Shao H.Z."/>
            <person name="Wang X."/>
            <person name="Wang C.C."/>
            <person name="Yang T.C."/>
            <person name="Huo Q.B."/>
            <person name="Li W."/>
            <person name="Chen H.Y."/>
            <person name="Chen S.E."/>
            <person name="Zhou L.G."/>
            <person name="Ni X.B."/>
            <person name="Tian J.H."/>
            <person name="Sheng Y."/>
            <person name="Liu T."/>
            <person name="Pan Y.S."/>
            <person name="Xia L.Y."/>
            <person name="Li J."/>
            <person name="Zhao F."/>
            <person name="Cao W.C."/>
        </authorList>
    </citation>
    <scope>NUCLEOTIDE SEQUENCE</scope>
    <source>
        <strain evidence="2">Rmic-2018</strain>
    </source>
</reference>
<gene>
    <name evidence="2" type="ORF">HPB51_005207</name>
</gene>
<evidence type="ECO:0000256" key="1">
    <source>
        <dbReference type="SAM" id="MobiDB-lite"/>
    </source>
</evidence>
<feature type="region of interest" description="Disordered" evidence="1">
    <location>
        <begin position="206"/>
        <end position="244"/>
    </location>
</feature>
<accession>A0A9J6E716</accession>
<dbReference type="EMBL" id="JABSTU010000005">
    <property type="protein sequence ID" value="KAH8029905.1"/>
    <property type="molecule type" value="Genomic_DNA"/>
</dbReference>
<dbReference type="VEuPathDB" id="VectorBase:LOC119161787"/>